<organism evidence="3 4">
    <name type="scientific">Candidozyma pseudohaemuli</name>
    <dbReference type="NCBI Taxonomy" id="418784"/>
    <lineage>
        <taxon>Eukaryota</taxon>
        <taxon>Fungi</taxon>
        <taxon>Dikarya</taxon>
        <taxon>Ascomycota</taxon>
        <taxon>Saccharomycotina</taxon>
        <taxon>Pichiomycetes</taxon>
        <taxon>Metschnikowiaceae</taxon>
        <taxon>Candidozyma</taxon>
    </lineage>
</organism>
<evidence type="ECO:0000313" key="3">
    <source>
        <dbReference type="EMBL" id="PSK37757.1"/>
    </source>
</evidence>
<dbReference type="AlphaFoldDB" id="A0A2P7YP75"/>
<evidence type="ECO:0000256" key="1">
    <source>
        <dbReference type="SAM" id="MobiDB-lite"/>
    </source>
</evidence>
<reference evidence="3 4" key="1">
    <citation type="submission" date="2018-03" db="EMBL/GenBank/DDBJ databases">
        <title>Candida pseudohaemulonii genome assembly and annotation.</title>
        <authorList>
            <person name="Munoz J.F."/>
            <person name="Gade L.G."/>
            <person name="Chow N.A."/>
            <person name="Litvintseva A.P."/>
            <person name="Loparev V.N."/>
            <person name="Cuomo C.A."/>
        </authorList>
    </citation>
    <scope>NUCLEOTIDE SEQUENCE [LARGE SCALE GENOMIC DNA]</scope>
    <source>
        <strain evidence="3 4">B12108</strain>
    </source>
</reference>
<dbReference type="Proteomes" id="UP000241107">
    <property type="component" value="Unassembled WGS sequence"/>
</dbReference>
<keyword evidence="2" id="KW-0812">Transmembrane</keyword>
<dbReference type="RefSeq" id="XP_024713267.1">
    <property type="nucleotide sequence ID" value="XM_024858357.1"/>
</dbReference>
<feature type="transmembrane region" description="Helical" evidence="2">
    <location>
        <begin position="7"/>
        <end position="28"/>
    </location>
</feature>
<dbReference type="OrthoDB" id="4096151at2759"/>
<evidence type="ECO:0000256" key="2">
    <source>
        <dbReference type="SAM" id="Phobius"/>
    </source>
</evidence>
<protein>
    <submittedName>
        <fullName evidence="3">Uncharacterized protein</fullName>
    </submittedName>
</protein>
<keyword evidence="2" id="KW-1133">Transmembrane helix</keyword>
<gene>
    <name evidence="3" type="ORF">C7M61_003001</name>
</gene>
<keyword evidence="4" id="KW-1185">Reference proteome</keyword>
<sequence length="507" mass="56832">MLWGSYLYVAVPLVLAFFLAVCGTLLLLPTEFDIHQNVIVVSILTLIFPALAFVVKAAIMPGTTLPQGPPKGAIRLFWLPLFVEAIKLCILFIASRMGGLSTVLHHALNVALVLLCFVVVLSLFHNAPHQMLLYRKFYGYLAIWDDCRLAPLPPTKIKHRGSMASLGSSGSEEPQIETGPSFNLNSFSSKNKSLVLSKLMPIMSALLSHLSVMDRLYSVLPKNTLHLTSDEESVEYSENPYEGLIGPADHLMDSVDPDSSFESAVTDPGPQRCPMLRTSSSTSQLPTYPVHGSNSSASLKSSKMGFLKWFRWLVPITFFERRKSQAFYRRLQRVQIKQRFSTFSLNNNETSSLLSGEKLPLYNTVDLEAQSFKPAYSRQYNCHDFFEFAKFSNANYDEWVSAQNQVDPIFKKFGVTLEQFSIFYFIAYTAELILAQFVSTMTLALPFYASLSTGALIAAYAGMFVSHLFCTNFLKYQSEMSYKFNIPMAFAVRAATFAGLVAFYLYT</sequence>
<accession>A0A2P7YP75</accession>
<feature type="region of interest" description="Disordered" evidence="1">
    <location>
        <begin position="256"/>
        <end position="299"/>
    </location>
</feature>
<proteinExistence type="predicted"/>
<feature type="transmembrane region" description="Helical" evidence="2">
    <location>
        <begin position="422"/>
        <end position="449"/>
    </location>
</feature>
<dbReference type="VEuPathDB" id="FungiDB:C7M61_003001"/>
<evidence type="ECO:0000313" key="4">
    <source>
        <dbReference type="Proteomes" id="UP000241107"/>
    </source>
</evidence>
<feature type="transmembrane region" description="Helical" evidence="2">
    <location>
        <begin position="107"/>
        <end position="127"/>
    </location>
</feature>
<keyword evidence="2" id="KW-0472">Membrane</keyword>
<feature type="transmembrane region" description="Helical" evidence="2">
    <location>
        <begin position="455"/>
        <end position="474"/>
    </location>
</feature>
<dbReference type="EMBL" id="PYFQ01000007">
    <property type="protein sequence ID" value="PSK37757.1"/>
    <property type="molecule type" value="Genomic_DNA"/>
</dbReference>
<feature type="compositionally biased region" description="Polar residues" evidence="1">
    <location>
        <begin position="277"/>
        <end position="286"/>
    </location>
</feature>
<feature type="transmembrane region" description="Helical" evidence="2">
    <location>
        <begin position="486"/>
        <end position="506"/>
    </location>
</feature>
<comment type="caution">
    <text evidence="3">The sequence shown here is derived from an EMBL/GenBank/DDBJ whole genome shotgun (WGS) entry which is preliminary data.</text>
</comment>
<name>A0A2P7YP75_9ASCO</name>
<feature type="transmembrane region" description="Helical" evidence="2">
    <location>
        <begin position="76"/>
        <end position="95"/>
    </location>
</feature>
<dbReference type="GeneID" id="36566390"/>
<feature type="transmembrane region" description="Helical" evidence="2">
    <location>
        <begin position="34"/>
        <end position="55"/>
    </location>
</feature>